<proteinExistence type="predicted"/>
<organism evidence="2 3">
    <name type="scientific">Streptomyces venezuelae</name>
    <dbReference type="NCBI Taxonomy" id="54571"/>
    <lineage>
        <taxon>Bacteria</taxon>
        <taxon>Bacillati</taxon>
        <taxon>Actinomycetota</taxon>
        <taxon>Actinomycetes</taxon>
        <taxon>Kitasatosporales</taxon>
        <taxon>Streptomycetaceae</taxon>
        <taxon>Streptomyces</taxon>
    </lineage>
</organism>
<protein>
    <submittedName>
        <fullName evidence="2">Uncharacterized protein</fullName>
    </submittedName>
</protein>
<accession>A0A5P2AL52</accession>
<name>A0A5P2AL52_STRVZ</name>
<gene>
    <name evidence="2" type="ORF">DEJ46_03635</name>
</gene>
<dbReference type="AlphaFoldDB" id="A0A5P2AL52"/>
<dbReference type="OrthoDB" id="3285495at2"/>
<feature type="region of interest" description="Disordered" evidence="1">
    <location>
        <begin position="130"/>
        <end position="149"/>
    </location>
</feature>
<dbReference type="EMBL" id="CP029194">
    <property type="protein sequence ID" value="QES18300.1"/>
    <property type="molecule type" value="Genomic_DNA"/>
</dbReference>
<evidence type="ECO:0000256" key="1">
    <source>
        <dbReference type="SAM" id="MobiDB-lite"/>
    </source>
</evidence>
<dbReference type="InterPro" id="IPR046238">
    <property type="entry name" value="DUF6271"/>
</dbReference>
<evidence type="ECO:0000313" key="2">
    <source>
        <dbReference type="EMBL" id="QES18300.1"/>
    </source>
</evidence>
<evidence type="ECO:0000313" key="3">
    <source>
        <dbReference type="Proteomes" id="UP000324106"/>
    </source>
</evidence>
<dbReference type="Pfam" id="PF19787">
    <property type="entry name" value="DUF6271"/>
    <property type="match status" value="1"/>
</dbReference>
<dbReference type="RefSeq" id="WP_150264124.1">
    <property type="nucleotide sequence ID" value="NZ_CP029194.1"/>
</dbReference>
<reference evidence="2 3" key="1">
    <citation type="submission" date="2018-05" db="EMBL/GenBank/DDBJ databases">
        <title>Streptomyces venezuelae.</title>
        <authorList>
            <person name="Kim W."/>
            <person name="Lee N."/>
            <person name="Cho B.-K."/>
        </authorList>
    </citation>
    <scope>NUCLEOTIDE SEQUENCE [LARGE SCALE GENOMIC DNA]</scope>
    <source>
        <strain evidence="2 3">ATCC 15068</strain>
    </source>
</reference>
<sequence length="442" mass="48325">MRRVCLTLPTDRACSETIRAVAEEAAHGARRFGVEVHLLVLDSSEAPVLAGHRTTVTGLPPVPGVVVHHLDEARQRAFLRKVIAASGVAAPERVLDLLLPSRVSYGACTDRAFLIAEALGCASVHRRDSDSRYQHHSPSGNPHEGGPVFPFHHELTSLGRLPADVAGLVSRSRLDPACADRPVAMVGGSFVGEMSVDVEEIRRLDPAVYEDVIGLSVPDGYPEIWRRNLIAESFRGAGTTPFTRDLSTLTSVSPTRVDMCNIAFTSEVYGRVPLPPATDTIGSDYFLIHLVHDARLPGVLHNRHIVNFHTQERRSDAGFLAYHRRLAKFFLSTPYFNAVYERMAAAGAELLDADGRVRADAVAGFVRDSTLLDPVENAERLDVVDRSYRKLGGRYAGAADVLAAERERLIDAARADMEDFALLIDAWGPLTRSTKSVKGITW</sequence>
<dbReference type="Proteomes" id="UP000324106">
    <property type="component" value="Chromosome"/>
</dbReference>